<keyword evidence="3" id="KW-1185">Reference proteome</keyword>
<protein>
    <recommendedName>
        <fullName evidence="4">ATP-grasp domain-containing protein</fullName>
    </recommendedName>
</protein>
<gene>
    <name evidence="2" type="ORF">ACFQS8_04920</name>
</gene>
<keyword evidence="1" id="KW-0812">Transmembrane</keyword>
<comment type="caution">
    <text evidence="2">The sequence shown here is derived from an EMBL/GenBank/DDBJ whole genome shotgun (WGS) entry which is preliminary data.</text>
</comment>
<evidence type="ECO:0008006" key="4">
    <source>
        <dbReference type="Google" id="ProtNLM"/>
    </source>
</evidence>
<keyword evidence="1" id="KW-1133">Transmembrane helix</keyword>
<sequence>MKKNIWTSDFIVEGPNSILVKKTGHRIRLDFHLLHDIFTWFTFFFFAQAWRVQRALSGHKRPKIAFAPDQPRPWYLIWPVLHVAGARIVKETEDADIVMQFDDSTESSKLTTVAHALDAKTVNFECTDISKSRVAEAFERAAGYGLGVDPTTFTGMIVDKSEINAAHDGRIVVGPIPREEGRAYQRLVDNEIPGGLVEDLRTCTVNGEPSLVFIKRRPLSRRFLNENTEVFIKNPQDVFSADELDVIRAFTKEIKLDWGGVDVLRDAKDGRIYIVDANKTDMGPPVALPLGQKLRATRRLARAFAEQFATK</sequence>
<reference evidence="3" key="1">
    <citation type="journal article" date="2019" name="Int. J. Syst. Evol. Microbiol.">
        <title>The Global Catalogue of Microorganisms (GCM) 10K type strain sequencing project: providing services to taxonomists for standard genome sequencing and annotation.</title>
        <authorList>
            <consortium name="The Broad Institute Genomics Platform"/>
            <consortium name="The Broad Institute Genome Sequencing Center for Infectious Disease"/>
            <person name="Wu L."/>
            <person name="Ma J."/>
        </authorList>
    </citation>
    <scope>NUCLEOTIDE SEQUENCE [LARGE SCALE GENOMIC DNA]</scope>
    <source>
        <strain evidence="3">CCUG 51308</strain>
    </source>
</reference>
<dbReference type="Proteomes" id="UP001596492">
    <property type="component" value="Unassembled WGS sequence"/>
</dbReference>
<accession>A0ABW2IIK8</accession>
<feature type="transmembrane region" description="Helical" evidence="1">
    <location>
        <begin position="31"/>
        <end position="50"/>
    </location>
</feature>
<organism evidence="2 3">
    <name type="scientific">Hirschia litorea</name>
    <dbReference type="NCBI Taxonomy" id="1199156"/>
    <lineage>
        <taxon>Bacteria</taxon>
        <taxon>Pseudomonadati</taxon>
        <taxon>Pseudomonadota</taxon>
        <taxon>Alphaproteobacteria</taxon>
        <taxon>Hyphomonadales</taxon>
        <taxon>Hyphomonadaceae</taxon>
        <taxon>Hirschia</taxon>
    </lineage>
</organism>
<dbReference type="RefSeq" id="WP_382166150.1">
    <property type="nucleotide sequence ID" value="NZ_JBHTBR010000002.1"/>
</dbReference>
<proteinExistence type="predicted"/>
<evidence type="ECO:0000313" key="3">
    <source>
        <dbReference type="Proteomes" id="UP001596492"/>
    </source>
</evidence>
<keyword evidence="1" id="KW-0472">Membrane</keyword>
<evidence type="ECO:0000313" key="2">
    <source>
        <dbReference type="EMBL" id="MFC7290946.1"/>
    </source>
</evidence>
<name>A0ABW2IIK8_9PROT</name>
<dbReference type="EMBL" id="JBHTBR010000002">
    <property type="protein sequence ID" value="MFC7290946.1"/>
    <property type="molecule type" value="Genomic_DNA"/>
</dbReference>
<evidence type="ECO:0000256" key="1">
    <source>
        <dbReference type="SAM" id="Phobius"/>
    </source>
</evidence>